<feature type="region of interest" description="Disordered" evidence="5">
    <location>
        <begin position="496"/>
        <end position="555"/>
    </location>
</feature>
<comment type="caution">
    <text evidence="6">The sequence shown here is derived from an EMBL/GenBank/DDBJ whole genome shotgun (WGS) entry which is preliminary data.</text>
</comment>
<dbReference type="GO" id="GO:0005737">
    <property type="term" value="C:cytoplasm"/>
    <property type="evidence" value="ECO:0007669"/>
    <property type="project" value="UniProtKB-ARBA"/>
</dbReference>
<evidence type="ECO:0000256" key="4">
    <source>
        <dbReference type="ARBA" id="ARBA00025740"/>
    </source>
</evidence>
<comment type="similarity">
    <text evidence="4">Belongs to the WD repeat PROPPIN family.</text>
</comment>
<keyword evidence="1" id="KW-0853">WD repeat</keyword>
<dbReference type="Pfam" id="PF21032">
    <property type="entry name" value="PROPPIN"/>
    <property type="match status" value="1"/>
</dbReference>
<dbReference type="InterPro" id="IPR015943">
    <property type="entry name" value="WD40/YVTN_repeat-like_dom_sf"/>
</dbReference>
<name>A0AAE1Z722_SCHME</name>
<feature type="region of interest" description="Disordered" evidence="5">
    <location>
        <begin position="274"/>
        <end position="319"/>
    </location>
</feature>
<feature type="compositionally biased region" description="Polar residues" evidence="5">
    <location>
        <begin position="603"/>
        <end position="617"/>
    </location>
</feature>
<keyword evidence="2" id="KW-0677">Repeat</keyword>
<evidence type="ECO:0000256" key="3">
    <source>
        <dbReference type="ARBA" id="ARBA00023006"/>
    </source>
</evidence>
<evidence type="ECO:0000256" key="2">
    <source>
        <dbReference type="ARBA" id="ARBA00022737"/>
    </source>
</evidence>
<dbReference type="Gene3D" id="2.130.10.10">
    <property type="entry name" value="YVTN repeat-like/Quinoprotein amine dehydrogenase"/>
    <property type="match status" value="1"/>
</dbReference>
<feature type="compositionally biased region" description="Low complexity" evidence="5">
    <location>
        <begin position="518"/>
        <end position="541"/>
    </location>
</feature>
<evidence type="ECO:0000313" key="7">
    <source>
        <dbReference type="Proteomes" id="UP001292079"/>
    </source>
</evidence>
<evidence type="ECO:0000256" key="1">
    <source>
        <dbReference type="ARBA" id="ARBA00022574"/>
    </source>
</evidence>
<sequence length="617" mass="65980">MNVACNRHDDNLPILFIDFNQDYTSIQVGTKTGYSLLSTVGDQVTETFSSSELFIINKKILFIIQTAGDPMCIVGRLFNRSLVTLVSQNDMRRLLVAHSRINTLICHYRYTLTILAVKMNHQRLVVCVEDGIFIHNMRDMQLLHKVEETPPNRNGVIALSANESNCYLAYPGSHRVGTVFIFDALSFQNVTSIAAHDGLLACLTFNARANLLATASEKGTVIRVFSIPQGEKVIEFRRGLTRCVSICSLSFSMNSQYLVAASHTETVHVFKLESRSSEKTPEVQTDHYTRQRTTSTSSGASQGAICSTDDGDPPSSDDMSTNYSGCMDMNAAGLDNTTTNTTGATAAAAMASWSQGLMGWMGSTLKSYSAYLPHQVSEIFAQDRAFAYARIPCTSMNSPFRPPPGSGGSPVTMTPTRELVNANYIGSTPAIPQGGGGSLMQPSPGQRKVAALVYYQNQPRLIVAGLDGLVHIFSIDSINGGEGVLIRTQRLLSPLSASNNQPTSLSSVAMNPNSPYDSTSLPTSNITNNNISTSTGDGNTSKNLSGIRTGGPQQPGVYALPASVATTAHLSSGGSNPGIVVTSSKVNTFASVVAGGLIKDEGGNQSPNSVNSSRHDE</sequence>
<feature type="region of interest" description="Disordered" evidence="5">
    <location>
        <begin position="598"/>
        <end position="617"/>
    </location>
</feature>
<dbReference type="GO" id="GO:0006914">
    <property type="term" value="P:autophagy"/>
    <property type="evidence" value="ECO:0007669"/>
    <property type="project" value="UniProtKB-KW"/>
</dbReference>
<reference evidence="6" key="1">
    <citation type="submission" date="2022-04" db="EMBL/GenBank/DDBJ databases">
        <authorList>
            <person name="Xu L."/>
            <person name="Lv Z."/>
        </authorList>
    </citation>
    <scope>NUCLEOTIDE SEQUENCE</scope>
    <source>
        <strain evidence="6">LV_2022a</strain>
    </source>
</reference>
<keyword evidence="3" id="KW-0072">Autophagy</keyword>
<dbReference type="PANTHER" id="PTHR11227">
    <property type="entry name" value="WD-REPEAT PROTEIN INTERACTING WITH PHOSPHOINOSIDES WIPI -RELATED"/>
    <property type="match status" value="1"/>
</dbReference>
<dbReference type="Proteomes" id="UP001292079">
    <property type="component" value="Unassembled WGS sequence"/>
</dbReference>
<dbReference type="SMART" id="SM00320">
    <property type="entry name" value="WD40"/>
    <property type="match status" value="4"/>
</dbReference>
<feature type="compositionally biased region" description="Basic and acidic residues" evidence="5">
    <location>
        <begin position="274"/>
        <end position="289"/>
    </location>
</feature>
<reference evidence="6" key="2">
    <citation type="journal article" date="2023" name="Infect Dis Poverty">
        <title>Chromosome-scale genome of the human blood fluke Schistosoma mekongi and its implications for public health.</title>
        <authorList>
            <person name="Zhou M."/>
            <person name="Xu L."/>
            <person name="Xu D."/>
            <person name="Chen W."/>
            <person name="Khan J."/>
            <person name="Hu Y."/>
            <person name="Huang H."/>
            <person name="Wei H."/>
            <person name="Zhang Y."/>
            <person name="Chusongsang P."/>
            <person name="Tanasarnprasert K."/>
            <person name="Hu X."/>
            <person name="Limpanont Y."/>
            <person name="Lv Z."/>
        </authorList>
    </citation>
    <scope>NUCLEOTIDE SEQUENCE</scope>
    <source>
        <strain evidence="6">LV_2022a</strain>
    </source>
</reference>
<evidence type="ECO:0000313" key="6">
    <source>
        <dbReference type="EMBL" id="KAK4468285.1"/>
    </source>
</evidence>
<dbReference type="SUPFAM" id="SSF50978">
    <property type="entry name" value="WD40 repeat-like"/>
    <property type="match status" value="1"/>
</dbReference>
<gene>
    <name evidence="6" type="ORF">MN116_008437</name>
</gene>
<dbReference type="AlphaFoldDB" id="A0AAE1Z722"/>
<proteinExistence type="inferred from homology"/>
<dbReference type="InterPro" id="IPR001680">
    <property type="entry name" value="WD40_rpt"/>
</dbReference>
<evidence type="ECO:0008006" key="8">
    <source>
        <dbReference type="Google" id="ProtNLM"/>
    </source>
</evidence>
<organism evidence="6 7">
    <name type="scientific">Schistosoma mekongi</name>
    <name type="common">Parasitic worm</name>
    <dbReference type="NCBI Taxonomy" id="38744"/>
    <lineage>
        <taxon>Eukaryota</taxon>
        <taxon>Metazoa</taxon>
        <taxon>Spiralia</taxon>
        <taxon>Lophotrochozoa</taxon>
        <taxon>Platyhelminthes</taxon>
        <taxon>Trematoda</taxon>
        <taxon>Digenea</taxon>
        <taxon>Strigeidida</taxon>
        <taxon>Schistosomatoidea</taxon>
        <taxon>Schistosomatidae</taxon>
        <taxon>Schistosoma</taxon>
    </lineage>
</organism>
<accession>A0AAE1Z722</accession>
<dbReference type="EMBL" id="JALJAT010000007">
    <property type="protein sequence ID" value="KAK4468285.1"/>
    <property type="molecule type" value="Genomic_DNA"/>
</dbReference>
<feature type="compositionally biased region" description="Polar residues" evidence="5">
    <location>
        <begin position="496"/>
        <end position="517"/>
    </location>
</feature>
<feature type="compositionally biased region" description="Low complexity" evidence="5">
    <location>
        <begin position="291"/>
        <end position="319"/>
    </location>
</feature>
<protein>
    <recommendedName>
        <fullName evidence="8">WD repeat domain phosphoinositide-interacting protein 2</fullName>
    </recommendedName>
</protein>
<evidence type="ECO:0000256" key="5">
    <source>
        <dbReference type="SAM" id="MobiDB-lite"/>
    </source>
</evidence>
<dbReference type="InterPro" id="IPR048720">
    <property type="entry name" value="PROPPIN"/>
</dbReference>
<dbReference type="InterPro" id="IPR036322">
    <property type="entry name" value="WD40_repeat_dom_sf"/>
</dbReference>
<keyword evidence="7" id="KW-1185">Reference proteome</keyword>